<sequence>MQPTNGPPGVLGLVVRTHTGVTLTKVRAQFTGPGRAKPGTSSLYNLGPDLRQDDGGWGGDPAEPGTAAILLNPGFNHRHPVGKSGGHVPCPENPLFACGYG</sequence>
<dbReference type="Proteomes" id="UP001143486">
    <property type="component" value="Unassembled WGS sequence"/>
</dbReference>
<name>A0A9W6IMC0_9PROT</name>
<evidence type="ECO:0000313" key="2">
    <source>
        <dbReference type="Proteomes" id="UP001143486"/>
    </source>
</evidence>
<evidence type="ECO:0000313" key="1">
    <source>
        <dbReference type="EMBL" id="GLK51576.1"/>
    </source>
</evidence>
<proteinExistence type="predicted"/>
<gene>
    <name evidence="1" type="ORF">GCM10017621_10840</name>
</gene>
<keyword evidence="2" id="KW-1185">Reference proteome</keyword>
<dbReference type="EMBL" id="BSFE01000002">
    <property type="protein sequence ID" value="GLK51576.1"/>
    <property type="molecule type" value="Genomic_DNA"/>
</dbReference>
<reference evidence="1" key="1">
    <citation type="journal article" date="2014" name="Int. J. Syst. Evol. Microbiol.">
        <title>Complete genome sequence of Corynebacterium casei LMG S-19264T (=DSM 44701T), isolated from a smear-ripened cheese.</title>
        <authorList>
            <consortium name="US DOE Joint Genome Institute (JGI-PGF)"/>
            <person name="Walter F."/>
            <person name="Albersmeier A."/>
            <person name="Kalinowski J."/>
            <person name="Ruckert C."/>
        </authorList>
    </citation>
    <scope>NUCLEOTIDE SEQUENCE</scope>
    <source>
        <strain evidence="1">VKM B-1513</strain>
    </source>
</reference>
<organism evidence="1 2">
    <name type="scientific">Maricaulis virginensis</name>
    <dbReference type="NCBI Taxonomy" id="144022"/>
    <lineage>
        <taxon>Bacteria</taxon>
        <taxon>Pseudomonadati</taxon>
        <taxon>Pseudomonadota</taxon>
        <taxon>Alphaproteobacteria</taxon>
        <taxon>Maricaulales</taxon>
        <taxon>Maricaulaceae</taxon>
        <taxon>Maricaulis</taxon>
    </lineage>
</organism>
<comment type="caution">
    <text evidence="1">The sequence shown here is derived from an EMBL/GenBank/DDBJ whole genome shotgun (WGS) entry which is preliminary data.</text>
</comment>
<dbReference type="AlphaFoldDB" id="A0A9W6IMC0"/>
<accession>A0A9W6IMC0</accession>
<protein>
    <submittedName>
        <fullName evidence="1">Uncharacterized protein</fullName>
    </submittedName>
</protein>
<reference evidence="1" key="2">
    <citation type="submission" date="2023-01" db="EMBL/GenBank/DDBJ databases">
        <authorList>
            <person name="Sun Q."/>
            <person name="Evtushenko L."/>
        </authorList>
    </citation>
    <scope>NUCLEOTIDE SEQUENCE</scope>
    <source>
        <strain evidence="1">VKM B-1513</strain>
    </source>
</reference>